<feature type="region of interest" description="Disordered" evidence="1">
    <location>
        <begin position="199"/>
        <end position="264"/>
    </location>
</feature>
<dbReference type="EMBL" id="RHFK02000012">
    <property type="protein sequence ID" value="TWW67747.1"/>
    <property type="molecule type" value="Genomic_DNA"/>
</dbReference>
<evidence type="ECO:0000256" key="2">
    <source>
        <dbReference type="SAM" id="Phobius"/>
    </source>
</evidence>
<keyword evidence="2" id="KW-1133">Transmembrane helix</keyword>
<evidence type="ECO:0000259" key="3">
    <source>
        <dbReference type="SMART" id="SM00568"/>
    </source>
</evidence>
<proteinExistence type="predicted"/>
<dbReference type="GO" id="GO:2001256">
    <property type="term" value="P:regulation of store-operated calcium entry"/>
    <property type="evidence" value="ECO:0007669"/>
    <property type="project" value="TreeGrafter"/>
</dbReference>
<dbReference type="GO" id="GO:0044232">
    <property type="term" value="C:organelle membrane contact site"/>
    <property type="evidence" value="ECO:0007669"/>
    <property type="project" value="TreeGrafter"/>
</dbReference>
<dbReference type="PANTHER" id="PTHR46973:SF1">
    <property type="entry name" value="GRAM DOMAIN-CONTAINING PROTEIN 2A"/>
    <property type="match status" value="1"/>
</dbReference>
<dbReference type="GO" id="GO:0061817">
    <property type="term" value="P:endoplasmic reticulum-plasma membrane tethering"/>
    <property type="evidence" value="ECO:0007669"/>
    <property type="project" value="TreeGrafter"/>
</dbReference>
<gene>
    <name evidence="4" type="ORF">D4764_02G0007880</name>
</gene>
<feature type="compositionally biased region" description="Basic and acidic residues" evidence="1">
    <location>
        <begin position="223"/>
        <end position="253"/>
    </location>
</feature>
<dbReference type="InterPro" id="IPR042624">
    <property type="entry name" value="RAMD2A"/>
</dbReference>
<dbReference type="GO" id="GO:0005789">
    <property type="term" value="C:endoplasmic reticulum membrane"/>
    <property type="evidence" value="ECO:0007669"/>
    <property type="project" value="TreeGrafter"/>
</dbReference>
<dbReference type="CDD" id="cd13220">
    <property type="entry name" value="PH-GRAM_GRAMDC"/>
    <property type="match status" value="1"/>
</dbReference>
<reference evidence="4 5" key="1">
    <citation type="submission" date="2019-04" db="EMBL/GenBank/DDBJ databases">
        <title>Chromosome genome assembly for Takifugu flavidus.</title>
        <authorList>
            <person name="Xiao S."/>
        </authorList>
    </citation>
    <scope>NUCLEOTIDE SEQUENCE [LARGE SCALE GENOMIC DNA]</scope>
    <source>
        <strain evidence="4">HTHZ2018</strain>
        <tissue evidence="4">Muscle</tissue>
    </source>
</reference>
<dbReference type="InterPro" id="IPR011993">
    <property type="entry name" value="PH-like_dom_sf"/>
</dbReference>
<dbReference type="SMART" id="SM00568">
    <property type="entry name" value="GRAM"/>
    <property type="match status" value="1"/>
</dbReference>
<name>A0A5C6NQ18_9TELE</name>
<dbReference type="AlphaFoldDB" id="A0A5C6NQ18"/>
<keyword evidence="5" id="KW-1185">Reference proteome</keyword>
<keyword evidence="2" id="KW-0472">Membrane</keyword>
<dbReference type="Gene3D" id="2.30.29.30">
    <property type="entry name" value="Pleckstrin-homology domain (PH domain)/Phosphotyrosine-binding domain (PTB)"/>
    <property type="match status" value="1"/>
</dbReference>
<evidence type="ECO:0000313" key="4">
    <source>
        <dbReference type="EMBL" id="TWW67747.1"/>
    </source>
</evidence>
<feature type="domain" description="GRAM" evidence="3">
    <location>
        <begin position="343"/>
        <end position="410"/>
    </location>
</feature>
<dbReference type="Pfam" id="PF02893">
    <property type="entry name" value="GRAM"/>
    <property type="match status" value="1"/>
</dbReference>
<dbReference type="PANTHER" id="PTHR46973">
    <property type="entry name" value="GRAM DOMAIN-CONTAINING PROTEIN 2A"/>
    <property type="match status" value="1"/>
</dbReference>
<accession>A0A5C6NQ18</accession>
<evidence type="ECO:0000256" key="1">
    <source>
        <dbReference type="SAM" id="MobiDB-lite"/>
    </source>
</evidence>
<dbReference type="GO" id="GO:0005546">
    <property type="term" value="F:phosphatidylinositol-4,5-bisphosphate binding"/>
    <property type="evidence" value="ECO:0007669"/>
    <property type="project" value="TreeGrafter"/>
</dbReference>
<organism evidence="4 5">
    <name type="scientific">Takifugu flavidus</name>
    <name type="common">sansaifugu</name>
    <dbReference type="NCBI Taxonomy" id="433684"/>
    <lineage>
        <taxon>Eukaryota</taxon>
        <taxon>Metazoa</taxon>
        <taxon>Chordata</taxon>
        <taxon>Craniata</taxon>
        <taxon>Vertebrata</taxon>
        <taxon>Euteleostomi</taxon>
        <taxon>Actinopterygii</taxon>
        <taxon>Neopterygii</taxon>
        <taxon>Teleostei</taxon>
        <taxon>Neoteleostei</taxon>
        <taxon>Acanthomorphata</taxon>
        <taxon>Eupercaria</taxon>
        <taxon>Tetraodontiformes</taxon>
        <taxon>Tetradontoidea</taxon>
        <taxon>Tetraodontidae</taxon>
        <taxon>Takifugu</taxon>
    </lineage>
</organism>
<keyword evidence="2" id="KW-0812">Transmembrane</keyword>
<feature type="transmembrane region" description="Helical" evidence="2">
    <location>
        <begin position="553"/>
        <end position="573"/>
    </location>
</feature>
<protein>
    <submittedName>
        <fullName evidence="4">GRAM domain-containing protein 2A</fullName>
    </submittedName>
</protein>
<dbReference type="FunFam" id="2.30.29.30:FF:000086">
    <property type="entry name" value="GRAM domain-containing protein 2B isoform 2"/>
    <property type="match status" value="1"/>
</dbReference>
<dbReference type="InterPro" id="IPR004182">
    <property type="entry name" value="GRAM"/>
</dbReference>
<feature type="region of interest" description="Disordered" evidence="1">
    <location>
        <begin position="98"/>
        <end position="146"/>
    </location>
</feature>
<dbReference type="Proteomes" id="UP000324091">
    <property type="component" value="Chromosome 2"/>
</dbReference>
<sequence length="636" mass="69962">MEQVLNDGSGVLQVLQGHEVFCSLHSYLWPRGCNHGYCTVFGQKKQRGNCPMKEGMFGEDAEGDFQEVFMGCTIYAASPKALPADEAPGQDGPYQLRQYRPPHGTCSQRIAASRARARSMTEQQEQSEEPGLGCTQDLDPSKEDDGHFRQITHTHAHAPSASCARFQMIEELSCEDVKKCYRGSTGSIRSVSERFLRTGAAPSSAIISKTKTGAAHKQQSRYESAERETRRRKGRDGTGRDGTGRDRKGRDGTGRSGRGAVEASERRGSLLQALDVRECVCVYGANVLSLVQSLRPLGERAAAAAGGAGAASGAGAVEASRSTRELLMTLPCPSAQTVSKYNSQFHKLFQCVPKDELLMKVYSCALLRDILLQGRLYISRNWLCFYANLFGKDIKVAIPVVSVRLVKKHKTAGLVPNGLAITTDTGQKYVFVSLLSRDSVYDILRRICTHLQVNGKSLSLKQFMEEPTLSLDEFPASDELVDEFPSVLKWRSKPAVVSMSASLPDLLGNSSSNLSSADKPVKPEQLLEERDLQTDRGLLSEPVAELGQMEYQLLRFFTLLIILLILSSCYLAFRVCSLEQQLSFLNPNLPLRERHPFDPVTPGWMEVEDGGDSMKDLLEGTDAEEASGSSRLMNIN</sequence>
<evidence type="ECO:0000313" key="5">
    <source>
        <dbReference type="Proteomes" id="UP000324091"/>
    </source>
</evidence>
<comment type="caution">
    <text evidence="4">The sequence shown here is derived from an EMBL/GenBank/DDBJ whole genome shotgun (WGS) entry which is preliminary data.</text>
</comment>